<dbReference type="EMBL" id="NCVQ01000004">
    <property type="protein sequence ID" value="PWZ34496.1"/>
    <property type="molecule type" value="Genomic_DNA"/>
</dbReference>
<evidence type="ECO:0000313" key="2">
    <source>
        <dbReference type="EMBL" id="PWZ34496.1"/>
    </source>
</evidence>
<dbReference type="Proteomes" id="UP000251960">
    <property type="component" value="Chromosome 3"/>
</dbReference>
<feature type="compositionally biased region" description="Low complexity" evidence="1">
    <location>
        <begin position="134"/>
        <end position="143"/>
    </location>
</feature>
<sequence length="143" mass="14805">MAPEPRQSLVPLVSGELSAAGTSAAAPASRRGSPGRPPDPHRPSQIGRPRFNSAKPNPSRSPEIQRPRPASPSPRLPAVWAQPVSPPARALSARPSLSARPRALSARPRLSACPRPALPAGPACQPLPPPPARAPARGSNPAR</sequence>
<gene>
    <name evidence="2" type="ORF">Zm00014a_039051</name>
</gene>
<organism evidence="2">
    <name type="scientific">Zea mays</name>
    <name type="common">Maize</name>
    <dbReference type="NCBI Taxonomy" id="4577"/>
    <lineage>
        <taxon>Eukaryota</taxon>
        <taxon>Viridiplantae</taxon>
        <taxon>Streptophyta</taxon>
        <taxon>Embryophyta</taxon>
        <taxon>Tracheophyta</taxon>
        <taxon>Spermatophyta</taxon>
        <taxon>Magnoliopsida</taxon>
        <taxon>Liliopsida</taxon>
        <taxon>Poales</taxon>
        <taxon>Poaceae</taxon>
        <taxon>PACMAD clade</taxon>
        <taxon>Panicoideae</taxon>
        <taxon>Andropogonodae</taxon>
        <taxon>Andropogoneae</taxon>
        <taxon>Tripsacinae</taxon>
        <taxon>Zea</taxon>
    </lineage>
</organism>
<accession>A0A3L6FMS3</accession>
<reference evidence="2" key="1">
    <citation type="journal article" date="2018" name="Nat. Genet.">
        <title>Extensive intraspecific gene order and gene structural variations between Mo17 and other maize genomes.</title>
        <authorList>
            <person name="Sun S."/>
            <person name="Zhou Y."/>
            <person name="Chen J."/>
            <person name="Shi J."/>
            <person name="Zhao H."/>
            <person name="Zhao H."/>
            <person name="Song W."/>
            <person name="Zhang M."/>
            <person name="Cui Y."/>
            <person name="Dong X."/>
            <person name="Liu H."/>
            <person name="Ma X."/>
            <person name="Jiao Y."/>
            <person name="Wang B."/>
            <person name="Wei X."/>
            <person name="Stein J.C."/>
            <person name="Glaubitz J.C."/>
            <person name="Lu F."/>
            <person name="Yu G."/>
            <person name="Liang C."/>
            <person name="Fengler K."/>
            <person name="Li B."/>
            <person name="Rafalski A."/>
            <person name="Schnable P.S."/>
            <person name="Ware D.H."/>
            <person name="Buckler E.S."/>
            <person name="Lai J."/>
        </authorList>
    </citation>
    <scope>NUCLEOTIDE SEQUENCE [LARGE SCALE GENOMIC DNA]</scope>
    <source>
        <tissue evidence="2">Seedling</tissue>
    </source>
</reference>
<feature type="compositionally biased region" description="Low complexity" evidence="1">
    <location>
        <begin position="14"/>
        <end position="34"/>
    </location>
</feature>
<comment type="caution">
    <text evidence="2">The sequence shown here is derived from an EMBL/GenBank/DDBJ whole genome shotgun (WGS) entry which is preliminary data.</text>
</comment>
<proteinExistence type="predicted"/>
<dbReference type="AlphaFoldDB" id="A0A3L6FMS3"/>
<feature type="region of interest" description="Disordered" evidence="1">
    <location>
        <begin position="1"/>
        <end position="143"/>
    </location>
</feature>
<protein>
    <submittedName>
        <fullName evidence="2">Uncharacterized protein</fullName>
    </submittedName>
</protein>
<evidence type="ECO:0000256" key="1">
    <source>
        <dbReference type="SAM" id="MobiDB-lite"/>
    </source>
</evidence>
<feature type="compositionally biased region" description="Low complexity" evidence="1">
    <location>
        <begin position="87"/>
        <end position="124"/>
    </location>
</feature>
<name>A0A3L6FMS3_MAIZE</name>